<dbReference type="Pfam" id="PF00580">
    <property type="entry name" value="UvrD-helicase"/>
    <property type="match status" value="1"/>
</dbReference>
<keyword evidence="3 15" id="KW-0547">Nucleotide-binding</keyword>
<organism evidence="20 21">
    <name type="scientific">Variovorax rhizosphaerae</name>
    <dbReference type="NCBI Taxonomy" id="1836200"/>
    <lineage>
        <taxon>Bacteria</taxon>
        <taxon>Pseudomonadati</taxon>
        <taxon>Pseudomonadota</taxon>
        <taxon>Betaproteobacteria</taxon>
        <taxon>Burkholderiales</taxon>
        <taxon>Comamonadaceae</taxon>
        <taxon>Variovorax</taxon>
    </lineage>
</organism>
<dbReference type="InterPro" id="IPR038726">
    <property type="entry name" value="PDDEXK_AddAB-type"/>
</dbReference>
<proteinExistence type="inferred from homology"/>
<dbReference type="EC" id="5.6.2.4" evidence="15"/>
<dbReference type="SUPFAM" id="SSF52980">
    <property type="entry name" value="Restriction endonuclease-like"/>
    <property type="match status" value="1"/>
</dbReference>
<evidence type="ECO:0000256" key="10">
    <source>
        <dbReference type="ARBA" id="ARBA00023125"/>
    </source>
</evidence>
<comment type="subunit">
    <text evidence="15">Heterotrimer of RecB, RecC and RecD. All subunits contribute to DNA-binding. Interacts with RecA.</text>
</comment>
<evidence type="ECO:0000256" key="6">
    <source>
        <dbReference type="ARBA" id="ARBA00022806"/>
    </source>
</evidence>
<evidence type="ECO:0000256" key="5">
    <source>
        <dbReference type="ARBA" id="ARBA00022801"/>
    </source>
</evidence>
<comment type="catalytic activity">
    <reaction evidence="13 15">
        <text>Couples ATP hydrolysis with the unwinding of duplex DNA by translocating in the 3'-5' direction.</text>
        <dbReference type="EC" id="5.6.2.4"/>
    </reaction>
</comment>
<keyword evidence="12 15" id="KW-0413">Isomerase</keyword>
<dbReference type="RefSeq" id="WP_340344609.1">
    <property type="nucleotide sequence ID" value="NZ_JBBKZT010000010.1"/>
</dbReference>
<feature type="domain" description="UvrD-like helicase C-terminal" evidence="19">
    <location>
        <begin position="510"/>
        <end position="780"/>
    </location>
</feature>
<keyword evidence="10 15" id="KW-0238">DNA-binding</keyword>
<dbReference type="Gene3D" id="1.10.486.10">
    <property type="entry name" value="PCRA, domain 4"/>
    <property type="match status" value="1"/>
</dbReference>
<dbReference type="PANTHER" id="PTHR11070:SF23">
    <property type="entry name" value="RECBCD ENZYME SUBUNIT RECB"/>
    <property type="match status" value="1"/>
</dbReference>
<dbReference type="InterPro" id="IPR004586">
    <property type="entry name" value="RecB"/>
</dbReference>
<dbReference type="Pfam" id="PF12705">
    <property type="entry name" value="PDDEXK_1"/>
    <property type="match status" value="1"/>
</dbReference>
<feature type="region of interest" description="DNA-binding and helicase activity, interacts with RecC" evidence="15">
    <location>
        <begin position="1"/>
        <end position="881"/>
    </location>
</feature>
<feature type="binding site" evidence="15">
    <location>
        <position position="1139"/>
    </location>
    <ligand>
        <name>Mg(2+)</name>
        <dbReference type="ChEBI" id="CHEBI:18420"/>
    </ligand>
</feature>
<comment type="miscellaneous">
    <text evidence="15">In the RecBCD complex, RecB has a slow 3'-5' helicase, an exonuclease activity and loads RecA onto ssDNA, RecD has a fast 5'-3' helicase activity, while RecC stimulates the ATPase and processivity of the RecB helicase and contributes to recognition of the Chi site.</text>
</comment>
<evidence type="ECO:0000256" key="1">
    <source>
        <dbReference type="ARBA" id="ARBA00022722"/>
    </source>
</evidence>
<dbReference type="Gene3D" id="1.10.3170.10">
    <property type="entry name" value="Recbcd, chain B, domain 2"/>
    <property type="match status" value="1"/>
</dbReference>
<dbReference type="Pfam" id="PF13361">
    <property type="entry name" value="UvrD_C"/>
    <property type="match status" value="1"/>
</dbReference>
<accession>A0ABU8WPN8</accession>
<keyword evidence="9 15" id="KW-0460">Magnesium</keyword>
<dbReference type="Proteomes" id="UP001385892">
    <property type="component" value="Unassembled WGS sequence"/>
</dbReference>
<keyword evidence="8 15" id="KW-0067">ATP-binding</keyword>
<keyword evidence="11 15" id="KW-0234">DNA repair</keyword>
<evidence type="ECO:0000313" key="20">
    <source>
        <dbReference type="EMBL" id="MEJ8849486.1"/>
    </source>
</evidence>
<dbReference type="InterPro" id="IPR014016">
    <property type="entry name" value="UvrD-like_ATP-bd"/>
</dbReference>
<evidence type="ECO:0000313" key="21">
    <source>
        <dbReference type="Proteomes" id="UP001385892"/>
    </source>
</evidence>
<evidence type="ECO:0000256" key="8">
    <source>
        <dbReference type="ARBA" id="ARBA00022840"/>
    </source>
</evidence>
<evidence type="ECO:0000256" key="7">
    <source>
        <dbReference type="ARBA" id="ARBA00022839"/>
    </source>
</evidence>
<evidence type="ECO:0000256" key="9">
    <source>
        <dbReference type="ARBA" id="ARBA00022842"/>
    </source>
</evidence>
<dbReference type="InterPro" id="IPR000212">
    <property type="entry name" value="DNA_helicase_UvrD/REP"/>
</dbReference>
<feature type="binding site" evidence="16">
    <location>
        <begin position="23"/>
        <end position="30"/>
    </location>
    <ligand>
        <name>ATP</name>
        <dbReference type="ChEBI" id="CHEBI:30616"/>
    </ligand>
</feature>
<evidence type="ECO:0000256" key="12">
    <source>
        <dbReference type="ARBA" id="ARBA00023235"/>
    </source>
</evidence>
<feature type="domain" description="UvrD-like helicase ATP-binding" evidence="18">
    <location>
        <begin position="2"/>
        <end position="471"/>
    </location>
</feature>
<comment type="domain">
    <text evidence="15">The C-terminal domain has nuclease activity and interacts with RecD. It interacts with RecA, facilitating its loading onto ssDNA.</text>
</comment>
<dbReference type="CDD" id="cd22352">
    <property type="entry name" value="RecB_C-like"/>
    <property type="match status" value="1"/>
</dbReference>
<dbReference type="Gene3D" id="3.90.320.10">
    <property type="match status" value="1"/>
</dbReference>
<dbReference type="Gene3D" id="3.40.50.300">
    <property type="entry name" value="P-loop containing nucleotide triphosphate hydrolases"/>
    <property type="match status" value="2"/>
</dbReference>
<evidence type="ECO:0000256" key="16">
    <source>
        <dbReference type="PROSITE-ProRule" id="PRU00560"/>
    </source>
</evidence>
<keyword evidence="21" id="KW-1185">Reference proteome</keyword>
<dbReference type="InterPro" id="IPR011335">
    <property type="entry name" value="Restrct_endonuc-II-like"/>
</dbReference>
<dbReference type="EC" id="3.1.11.5" evidence="15"/>
<feature type="binding site" evidence="15">
    <location>
        <position position="1014"/>
    </location>
    <ligand>
        <name>Mg(2+)</name>
        <dbReference type="ChEBI" id="CHEBI:18420"/>
    </ligand>
</feature>
<feature type="active site" description="For nuclease activity" evidence="15">
    <location>
        <position position="1152"/>
    </location>
</feature>
<protein>
    <recommendedName>
        <fullName evidence="15">RecBCD enzyme subunit RecB</fullName>
        <ecNumber evidence="15">3.1.11.5</ecNumber>
        <ecNumber evidence="15">5.6.2.4</ecNumber>
    </recommendedName>
    <alternativeName>
        <fullName evidence="15">DNA 3'-5' helicase subunit RecB</fullName>
    </alternativeName>
    <alternativeName>
        <fullName evidence="15">Exonuclease V subunit RecB</fullName>
        <shortName evidence="15">ExoV subunit RecB</shortName>
    </alternativeName>
    <alternativeName>
        <fullName evidence="15">Helicase/nuclease RecBCD subunit RecB</fullName>
    </alternativeName>
</protein>
<evidence type="ECO:0000256" key="14">
    <source>
        <dbReference type="ARBA" id="ARBA00048988"/>
    </source>
</evidence>
<dbReference type="PROSITE" id="PS51217">
    <property type="entry name" value="UVRD_HELICASE_CTER"/>
    <property type="match status" value="1"/>
</dbReference>
<comment type="domain">
    <text evidence="15">The N-terminal DNA-binding domain is a ssDNA-dependent ATPase and has ATP-dependent 3'-5' helicase function. This domain interacts with RecC.</text>
</comment>
<evidence type="ECO:0000256" key="13">
    <source>
        <dbReference type="ARBA" id="ARBA00034617"/>
    </source>
</evidence>
<feature type="region of interest" description="Nuclease activity, interacts with RecD and RecA" evidence="15">
    <location>
        <begin position="930"/>
        <end position="1251"/>
    </location>
</feature>
<reference evidence="20 21" key="1">
    <citation type="submission" date="2024-03" db="EMBL/GenBank/DDBJ databases">
        <title>Novel species of the genus Variovorax.</title>
        <authorList>
            <person name="Liu Q."/>
            <person name="Xin Y.-H."/>
        </authorList>
    </citation>
    <scope>NUCLEOTIDE SEQUENCE [LARGE SCALE GENOMIC DNA]</scope>
    <source>
        <strain evidence="20 21">KACC 18900</strain>
    </source>
</reference>
<gene>
    <name evidence="15 20" type="primary">recB</name>
    <name evidence="20" type="ORF">WKW82_22735</name>
</gene>
<dbReference type="NCBIfam" id="TIGR00609">
    <property type="entry name" value="recB"/>
    <property type="match status" value="1"/>
</dbReference>
<feature type="region of interest" description="Disordered" evidence="17">
    <location>
        <begin position="981"/>
        <end position="1001"/>
    </location>
</feature>
<dbReference type="PROSITE" id="PS51198">
    <property type="entry name" value="UVRD_HELICASE_ATP_BIND"/>
    <property type="match status" value="1"/>
</dbReference>
<keyword evidence="2 15" id="KW-0479">Metal-binding</keyword>
<evidence type="ECO:0000256" key="4">
    <source>
        <dbReference type="ARBA" id="ARBA00022763"/>
    </source>
</evidence>
<comment type="similarity">
    <text evidence="15">Belongs to the helicase family. UvrD subfamily.</text>
</comment>
<keyword evidence="4 15" id="KW-0227">DNA damage</keyword>
<keyword evidence="6 15" id="KW-0347">Helicase</keyword>
<dbReference type="SUPFAM" id="SSF52540">
    <property type="entry name" value="P-loop containing nucleoside triphosphate hydrolases"/>
    <property type="match status" value="1"/>
</dbReference>
<comment type="function">
    <text evidence="15">A helicase/nuclease that prepares dsDNA breaks (DSB) for recombinational DNA repair. Binds to DSBs and unwinds DNA via a highly rapid and processive ATP-dependent bidirectional helicase activity. Unwinds dsDNA until it encounters a Chi (crossover hotspot instigator) sequence from the 3' direction. Cuts ssDNA a few nucleotides 3' to the Chi site. The properties and activities of the enzyme are changed at Chi. The Chi-altered holoenzyme produces a long 3'-ssDNA overhang and facilitates RecA-binding to the ssDNA for homologous DNA recombination and repair. Holoenzyme degrades any linearized DNA that is unable to undergo homologous recombination. In the holoenzyme this subunit contributes ATPase, 3'-5' helicase, exonuclease activity and loads RecA onto ssDNA.</text>
</comment>
<dbReference type="EMBL" id="JBBKZT010000010">
    <property type="protein sequence ID" value="MEJ8849486.1"/>
    <property type="molecule type" value="Genomic_DNA"/>
</dbReference>
<keyword evidence="5 15" id="KW-0378">Hydrolase</keyword>
<evidence type="ECO:0000256" key="15">
    <source>
        <dbReference type="HAMAP-Rule" id="MF_01485"/>
    </source>
</evidence>
<evidence type="ECO:0000256" key="11">
    <source>
        <dbReference type="ARBA" id="ARBA00023204"/>
    </source>
</evidence>
<comment type="catalytic activity">
    <reaction evidence="14 15">
        <text>ATP + H2O = ADP + phosphate + H(+)</text>
        <dbReference type="Rhea" id="RHEA:13065"/>
        <dbReference type="ChEBI" id="CHEBI:15377"/>
        <dbReference type="ChEBI" id="CHEBI:15378"/>
        <dbReference type="ChEBI" id="CHEBI:30616"/>
        <dbReference type="ChEBI" id="CHEBI:43474"/>
        <dbReference type="ChEBI" id="CHEBI:456216"/>
        <dbReference type="EC" id="5.6.2.4"/>
    </reaction>
</comment>
<feature type="binding site" evidence="15">
    <location>
        <position position="1152"/>
    </location>
    <ligand>
        <name>Mg(2+)</name>
        <dbReference type="ChEBI" id="CHEBI:18420"/>
    </ligand>
</feature>
<evidence type="ECO:0000256" key="17">
    <source>
        <dbReference type="SAM" id="MobiDB-lite"/>
    </source>
</evidence>
<evidence type="ECO:0000259" key="18">
    <source>
        <dbReference type="PROSITE" id="PS51198"/>
    </source>
</evidence>
<dbReference type="InterPro" id="IPR014017">
    <property type="entry name" value="DNA_helicase_UvrD-like_C"/>
</dbReference>
<dbReference type="HAMAP" id="MF_01485">
    <property type="entry name" value="RecB"/>
    <property type="match status" value="1"/>
</dbReference>
<keyword evidence="1 15" id="KW-0540">Nuclease</keyword>
<evidence type="ECO:0000259" key="19">
    <source>
        <dbReference type="PROSITE" id="PS51217"/>
    </source>
</evidence>
<evidence type="ECO:0000256" key="3">
    <source>
        <dbReference type="ARBA" id="ARBA00022741"/>
    </source>
</evidence>
<dbReference type="PANTHER" id="PTHR11070">
    <property type="entry name" value="UVRD / RECB / PCRA DNA HELICASE FAMILY MEMBER"/>
    <property type="match status" value="1"/>
</dbReference>
<dbReference type="GO" id="GO:0008854">
    <property type="term" value="F:exodeoxyribonuclease V activity"/>
    <property type="evidence" value="ECO:0007669"/>
    <property type="project" value="UniProtKB-EC"/>
</dbReference>
<keyword evidence="7 15" id="KW-0269">Exonuclease</keyword>
<dbReference type="InterPro" id="IPR011604">
    <property type="entry name" value="PDDEXK-like_dom_sf"/>
</dbReference>
<comment type="catalytic activity">
    <reaction evidence="15">
        <text>Exonucleolytic cleavage (in the presence of ATP) in either 5'- to 3'- or 3'- to 5'-direction to yield 5'-phosphooligonucleotides.</text>
        <dbReference type="EC" id="3.1.11.5"/>
    </reaction>
</comment>
<comment type="caution">
    <text evidence="20">The sequence shown here is derived from an EMBL/GenBank/DDBJ whole genome shotgun (WGS) entry which is preliminary data.</text>
</comment>
<sequence>MTTTPPLLQPLTFPLRGSRLIEASAGTGKTFTIAALYLRLVLGHGGPAAFTRALTPPEILVVTFTEAATKELRDRIRARLAEAAEAFAVDPSTVDLAAPSNDLLHQLRADYPSTEWLACARALRLAAEWMDEAAVSTIHGWCNRMLREHAFDSGALFTQTLEADQAELRAEVLRDYWRTFFTPLSLEDAKRVSEWWATPKVLADSVRNLLTLTPSLEAGTEPTVALKAAREQTVRELANIKAPWTKWADELEAIFDKACAAKQVDGRRLQARFYQAWLGDLRDWAHGDTVQPLSKNSTAWTRLTPDGMAEAFTKGVPAPDHPALDDMLTLRDRLAALPDAHDDVLRHVAHWSAARLATEQARRAEMGFDELLTRLDAALQGPNGTRLAALIRNQFPVALIDEFQDTDPLQYRIFDAVYGVAANAQDTALVLIGDPKQAIYAFRGADIHTYLAARRDAADRHSTLGTNYRSTTAMVDAVNRVFQLAEDRAQGQGAFLFRTEDENPLPFLSVEAQGRKEHWTRDNAPAPALTCWTVEGGETVSSGDAMQSMSAACATEIVRLLAEGLAGATGFTDDATATLRPVQPGDIAILVNKGSEAAAVRQALSARNVRSVYLSDKGLVFQSPVAVELERLLTACAEPDDDRPLRAALACAVLALSWHELDRLNHDELAWEDRVLQFRRYQQMWQRQGVLPMLRQLLQDFAVPQRLLAAGDDRTLTDLLHLAELLQHASIQVEGEHGLIRWLSEQRGESETDNENDARKLRLESDADLVKVVTVHKSKGLEYPLVFLPFATAFRPASPKDLPLKWHDDEGRLVVALQADDEAVARVDAERLGEDLRKLYVALTRARYATWVGVAPLAGVERSALGYLLGGGHLLPPSALNTALDALVQDADLCINVQPAPEPDDTRYQPPATTVLPAPEPPLPAGPRESWWIASYSALRSTGAFDDTPVDDTTPALPPAMLPSPATAAEDIYAESRAGSESITDDADAAPSTDATIGGLHGFPRGAGPGTFLHSLLEWVGRKGFARVHADAEAQADLADLIARRCNLNGWSTWIEPLRSWMLDWLGTPLKLDAHLPGSTPVSPSTLGRVQIEMEFWLAAQQVDTRALDALVTRHTLDAAHRPMLLPQQVNGMLKGFIDLVFEHEGRYYVADYKSNWLGPRDADYTPAALRHAVLHHRYELQYVLYIFALHRLLRSRLPDYDYERHVGGAVYIFLRGHAAPGQGLHYERPPKVLIDALDALFSGATAEVAA</sequence>
<name>A0ABU8WPN8_9BURK</name>
<evidence type="ECO:0000256" key="2">
    <source>
        <dbReference type="ARBA" id="ARBA00022723"/>
    </source>
</evidence>
<comment type="cofactor">
    <cofactor evidence="15">
        <name>Mg(2+)</name>
        <dbReference type="ChEBI" id="CHEBI:18420"/>
    </cofactor>
    <text evidence="15">Binds 1 Mg(2+) ion per subunit.</text>
</comment>
<dbReference type="InterPro" id="IPR027417">
    <property type="entry name" value="P-loop_NTPase"/>
</dbReference>